<dbReference type="InterPro" id="IPR002347">
    <property type="entry name" value="SDR_fam"/>
</dbReference>
<dbReference type="InterPro" id="IPR051911">
    <property type="entry name" value="SDR_oxidoreductase"/>
</dbReference>
<dbReference type="PRINTS" id="PR00081">
    <property type="entry name" value="GDHRDH"/>
</dbReference>
<sequence>MASNVLPHPRVWFITGSSTGFGRALAEAVLTHGDRLVATARHPERLQDLVRSSPDRVQLLPLDVTNPPQSQDAAAQAVAHFGRIDVLVNNAGYGLLGAVEEATDAETRQELETNFFGVLHVTRAVLPFLRRQRSGHILMMASVDGFIGETGAGIYNASKFAIEGLSEALAQDVAPLGIHVTLIEPGYFRTDFTGRSLKEAARQIEDYAQTSGVAREQVRHINGKQPGDPKRAAQAMIHVVETAHPPLRLVLGADALSRVRHKLQQVKEEVDSWEATTVSTAFAATSTRSSG</sequence>
<keyword evidence="2" id="KW-0560">Oxidoreductase</keyword>
<dbReference type="RefSeq" id="WP_220210933.1">
    <property type="nucleotide sequence ID" value="NZ_BNJK01000002.1"/>
</dbReference>
<evidence type="ECO:0000313" key="5">
    <source>
        <dbReference type="EMBL" id="GHP00425.1"/>
    </source>
</evidence>
<dbReference type="PRINTS" id="PR00080">
    <property type="entry name" value="SDRFAMILY"/>
</dbReference>
<dbReference type="SUPFAM" id="SSF51735">
    <property type="entry name" value="NAD(P)-binding Rossmann-fold domains"/>
    <property type="match status" value="1"/>
</dbReference>
<dbReference type="InterPro" id="IPR036291">
    <property type="entry name" value="NAD(P)-bd_dom_sf"/>
</dbReference>
<accession>A0A8J3IR35</accession>
<dbReference type="EMBL" id="BNJK01000002">
    <property type="protein sequence ID" value="GHP00425.1"/>
    <property type="molecule type" value="Genomic_DNA"/>
</dbReference>
<proteinExistence type="inferred from homology"/>
<name>A0A8J3IR35_9CHLR</name>
<dbReference type="NCBIfam" id="NF004824">
    <property type="entry name" value="PRK06180.1"/>
    <property type="match status" value="1"/>
</dbReference>
<evidence type="ECO:0000313" key="6">
    <source>
        <dbReference type="Proteomes" id="UP000597444"/>
    </source>
</evidence>
<evidence type="ECO:0000256" key="1">
    <source>
        <dbReference type="ARBA" id="ARBA00006484"/>
    </source>
</evidence>
<dbReference type="Gene3D" id="3.40.50.720">
    <property type="entry name" value="NAD(P)-binding Rossmann-like Domain"/>
    <property type="match status" value="1"/>
</dbReference>
<gene>
    <name evidence="5" type="ORF">KSF_104720</name>
</gene>
<dbReference type="InterPro" id="IPR020904">
    <property type="entry name" value="Sc_DH/Rdtase_CS"/>
</dbReference>
<dbReference type="PANTHER" id="PTHR43976">
    <property type="entry name" value="SHORT CHAIN DEHYDROGENASE"/>
    <property type="match status" value="1"/>
</dbReference>
<dbReference type="SMART" id="SM00822">
    <property type="entry name" value="PKS_KR"/>
    <property type="match status" value="1"/>
</dbReference>
<reference evidence="5" key="1">
    <citation type="submission" date="2020-10" db="EMBL/GenBank/DDBJ databases">
        <title>Taxonomic study of unclassified bacteria belonging to the class Ktedonobacteria.</title>
        <authorList>
            <person name="Yabe S."/>
            <person name="Wang C.M."/>
            <person name="Zheng Y."/>
            <person name="Sakai Y."/>
            <person name="Cavaletti L."/>
            <person name="Monciardini P."/>
            <person name="Donadio S."/>
        </authorList>
    </citation>
    <scope>NUCLEOTIDE SEQUENCE</scope>
    <source>
        <strain evidence="5">ID150040</strain>
    </source>
</reference>
<feature type="domain" description="Ketoreductase" evidence="4">
    <location>
        <begin position="10"/>
        <end position="186"/>
    </location>
</feature>
<evidence type="ECO:0000259" key="4">
    <source>
        <dbReference type="SMART" id="SM00822"/>
    </source>
</evidence>
<dbReference type="AlphaFoldDB" id="A0A8J3IR35"/>
<evidence type="ECO:0000256" key="3">
    <source>
        <dbReference type="RuleBase" id="RU000363"/>
    </source>
</evidence>
<comment type="similarity">
    <text evidence="1 3">Belongs to the short-chain dehydrogenases/reductases (SDR) family.</text>
</comment>
<comment type="caution">
    <text evidence="5">The sequence shown here is derived from an EMBL/GenBank/DDBJ whole genome shotgun (WGS) entry which is preliminary data.</text>
</comment>
<dbReference type="Proteomes" id="UP000597444">
    <property type="component" value="Unassembled WGS sequence"/>
</dbReference>
<protein>
    <submittedName>
        <fullName evidence="5">Short-chain dehydrogenase/reductase</fullName>
    </submittedName>
</protein>
<dbReference type="Pfam" id="PF00106">
    <property type="entry name" value="adh_short"/>
    <property type="match status" value="1"/>
</dbReference>
<dbReference type="NCBIfam" id="NF006114">
    <property type="entry name" value="PRK08263.1"/>
    <property type="match status" value="1"/>
</dbReference>
<evidence type="ECO:0000256" key="2">
    <source>
        <dbReference type="ARBA" id="ARBA00023002"/>
    </source>
</evidence>
<dbReference type="PANTHER" id="PTHR43976:SF16">
    <property type="entry name" value="SHORT-CHAIN DEHYDROGENASE_REDUCTASE FAMILY PROTEIN"/>
    <property type="match status" value="1"/>
</dbReference>
<dbReference type="InterPro" id="IPR057326">
    <property type="entry name" value="KR_dom"/>
</dbReference>
<dbReference type="GO" id="GO:0016491">
    <property type="term" value="F:oxidoreductase activity"/>
    <property type="evidence" value="ECO:0007669"/>
    <property type="project" value="UniProtKB-KW"/>
</dbReference>
<organism evidence="5 6">
    <name type="scientific">Reticulibacter mediterranei</name>
    <dbReference type="NCBI Taxonomy" id="2778369"/>
    <lineage>
        <taxon>Bacteria</taxon>
        <taxon>Bacillati</taxon>
        <taxon>Chloroflexota</taxon>
        <taxon>Ktedonobacteria</taxon>
        <taxon>Ktedonobacterales</taxon>
        <taxon>Reticulibacteraceae</taxon>
        <taxon>Reticulibacter</taxon>
    </lineage>
</organism>
<keyword evidence="6" id="KW-1185">Reference proteome</keyword>
<dbReference type="PROSITE" id="PS00061">
    <property type="entry name" value="ADH_SHORT"/>
    <property type="match status" value="1"/>
</dbReference>
<dbReference type="CDD" id="cd05374">
    <property type="entry name" value="17beta-HSD-like_SDR_c"/>
    <property type="match status" value="1"/>
</dbReference>